<dbReference type="Proteomes" id="UP000567099">
    <property type="component" value="Unassembled WGS sequence"/>
</dbReference>
<proteinExistence type="predicted"/>
<keyword evidence="1" id="KW-0812">Transmembrane</keyword>
<dbReference type="EMBL" id="JACDUO010000002">
    <property type="protein sequence ID" value="MBA2864426.1"/>
    <property type="molecule type" value="Genomic_DNA"/>
</dbReference>
<dbReference type="AlphaFoldDB" id="A0A7J9PNY3"/>
<organism evidence="2 3">
    <name type="scientific">Methanococcus maripaludis</name>
    <name type="common">Methanococcus deltae</name>
    <dbReference type="NCBI Taxonomy" id="39152"/>
    <lineage>
        <taxon>Archaea</taxon>
        <taxon>Methanobacteriati</taxon>
        <taxon>Methanobacteriota</taxon>
        <taxon>Methanomada group</taxon>
        <taxon>Methanococci</taxon>
        <taxon>Methanococcales</taxon>
        <taxon>Methanococcaceae</taxon>
        <taxon>Methanococcus</taxon>
    </lineage>
</organism>
<accession>A0A7J9PNY3</accession>
<dbReference type="RefSeq" id="WP_181505185.1">
    <property type="nucleotide sequence ID" value="NZ_JACDUO010000002.1"/>
</dbReference>
<evidence type="ECO:0000313" key="3">
    <source>
        <dbReference type="Proteomes" id="UP000567099"/>
    </source>
</evidence>
<evidence type="ECO:0000256" key="1">
    <source>
        <dbReference type="SAM" id="Phobius"/>
    </source>
</evidence>
<sequence>MSLRSRFGSLLTFIVSFGSIFIKAGIAGMIFDNYHNIPIFADSDPTLLIIGLGLWIFDLPLIFWAMQLRDDF</sequence>
<name>A0A7J9PNY3_METMI</name>
<gene>
    <name evidence="2" type="ORF">HNP94_001448</name>
</gene>
<keyword evidence="1" id="KW-1133">Transmembrane helix</keyword>
<comment type="caution">
    <text evidence="2">The sequence shown here is derived from an EMBL/GenBank/DDBJ whole genome shotgun (WGS) entry which is preliminary data.</text>
</comment>
<feature type="transmembrane region" description="Helical" evidence="1">
    <location>
        <begin position="7"/>
        <end position="31"/>
    </location>
</feature>
<keyword evidence="1" id="KW-0472">Membrane</keyword>
<reference evidence="2 3" key="1">
    <citation type="submission" date="2020-07" db="EMBL/GenBank/DDBJ databases">
        <title>Genomic Encyclopedia of Type Strains, Phase IV (KMG-V): Genome sequencing to study the core and pangenomes of soil and plant-associated prokaryotes.</title>
        <authorList>
            <person name="Whitman W."/>
        </authorList>
    </citation>
    <scope>NUCLEOTIDE SEQUENCE [LARGE SCALE GENOMIC DNA]</scope>
    <source>
        <strain evidence="2 3">C13</strain>
    </source>
</reference>
<protein>
    <submittedName>
        <fullName evidence="2">Uncharacterized protein</fullName>
    </submittedName>
</protein>
<evidence type="ECO:0000313" key="2">
    <source>
        <dbReference type="EMBL" id="MBA2864426.1"/>
    </source>
</evidence>
<feature type="transmembrane region" description="Helical" evidence="1">
    <location>
        <begin position="46"/>
        <end position="66"/>
    </location>
</feature>